<accession>A0A5B9QI03</accession>
<dbReference type="OrthoDB" id="292813at2"/>
<organism evidence="2 3">
    <name type="scientific">Bythopirellula goksoeyrii</name>
    <dbReference type="NCBI Taxonomy" id="1400387"/>
    <lineage>
        <taxon>Bacteria</taxon>
        <taxon>Pseudomonadati</taxon>
        <taxon>Planctomycetota</taxon>
        <taxon>Planctomycetia</taxon>
        <taxon>Pirellulales</taxon>
        <taxon>Lacipirellulaceae</taxon>
        <taxon>Bythopirellula</taxon>
    </lineage>
</organism>
<name>A0A5B9QI03_9BACT</name>
<evidence type="ECO:0000313" key="3">
    <source>
        <dbReference type="Proteomes" id="UP000323917"/>
    </source>
</evidence>
<dbReference type="Proteomes" id="UP000323917">
    <property type="component" value="Chromosome"/>
</dbReference>
<keyword evidence="1" id="KW-0732">Signal</keyword>
<keyword evidence="3" id="KW-1185">Reference proteome</keyword>
<evidence type="ECO:0000256" key="1">
    <source>
        <dbReference type="SAM" id="SignalP"/>
    </source>
</evidence>
<reference evidence="2 3" key="1">
    <citation type="submission" date="2019-08" db="EMBL/GenBank/DDBJ databases">
        <title>Deep-cultivation of Planctomycetes and their phenomic and genomic characterization uncovers novel biology.</title>
        <authorList>
            <person name="Wiegand S."/>
            <person name="Jogler M."/>
            <person name="Boedeker C."/>
            <person name="Pinto D."/>
            <person name="Vollmers J."/>
            <person name="Rivas-Marin E."/>
            <person name="Kohn T."/>
            <person name="Peeters S.H."/>
            <person name="Heuer A."/>
            <person name="Rast P."/>
            <person name="Oberbeckmann S."/>
            <person name="Bunk B."/>
            <person name="Jeske O."/>
            <person name="Meyerdierks A."/>
            <person name="Storesund J.E."/>
            <person name="Kallscheuer N."/>
            <person name="Luecker S."/>
            <person name="Lage O.M."/>
            <person name="Pohl T."/>
            <person name="Merkel B.J."/>
            <person name="Hornburger P."/>
            <person name="Mueller R.-W."/>
            <person name="Bruemmer F."/>
            <person name="Labrenz M."/>
            <person name="Spormann A.M."/>
            <person name="Op den Camp H."/>
            <person name="Overmann J."/>
            <person name="Amann R."/>
            <person name="Jetten M.S.M."/>
            <person name="Mascher T."/>
            <person name="Medema M.H."/>
            <person name="Devos D.P."/>
            <person name="Kaster A.-K."/>
            <person name="Ovreas L."/>
            <person name="Rohde M."/>
            <person name="Galperin M.Y."/>
            <person name="Jogler C."/>
        </authorList>
    </citation>
    <scope>NUCLEOTIDE SEQUENCE [LARGE SCALE GENOMIC DNA]</scope>
    <source>
        <strain evidence="2 3">Pr1d</strain>
    </source>
</reference>
<dbReference type="NCBIfam" id="TIGR02595">
    <property type="entry name" value="PEP_CTERM"/>
    <property type="match status" value="1"/>
</dbReference>
<evidence type="ECO:0008006" key="4">
    <source>
        <dbReference type="Google" id="ProtNLM"/>
    </source>
</evidence>
<sequence precursor="true">MTTRHTTNFLFQSMTSAMLWCFTLASLPCASAIDYNWQALFVPPNPNPFYDGNWSSVGNWDHGTFIPSTANDSAIIGLSGVPDYVVTLDLDTHIGTFALDSEDATFDAVSRVFRVDGMSNFNKGIANWDNSQVLDSGAGTLTQSKPATMNVTRTVLIDTANIDLRGTVNVLADDSNTALTVTHGLSNRGLIDISTVSTSSSTLSIPNGTLVNDIVGGMSGELRFSGAGTGQRQFNGSLDNSQFVQVLADTVFGTNGSTVTNTGSFFVAPDTTLTMTAGNQIFNQDAGELVVQGTFNPSSATFNFNGGNVADNANTNPITLTNSSLKIGPSAGSGKFILHNTSSYSGNLKAVQFLTIQGTTASTSVTAATGFTNNSTLTIETTGGGVTQLAITSGTLTNQAAGIINFDGSTSMRRFQGDLDNLGTVNVNGDTDFNRNGDTFTNMNAFNVATDATLLMQIGNQTFNQDAGTLDIQGTFNPSSATFNFNGGDVTGNSMVLTNSTLNIAPTAGSGSFVLRNTSNFSGNLQPGQTVSVQGTASSTSVTAATGFTNNSTLTIETTGGGATQLAITSGTLTNQTAGIINFEGPASIRRFQGDLDNRGTVNVNGDTDFNRNGDTFTNMNAFNVAAGATLTVATGNQIFNQDAGTLDVQGTFNPSSATFNFNGGDVTGNSMVLTNSTLNIAPTAGSGSFVLRNTSNFSGDLQPGQLLTIQGTASSTAVTAATGFTNNSTLTIETTGGGSTQLAITSGTLTNQAAGIINFDGSASILRFQGDLDNLGTVNVNGDTDFNRNGDTFTNMNAFNVAIYATLSMQIGNQTFNQDAGTLNIQGTFNPSSVTFNFNGGDVTGNSMVLTNSTLNIAPTAGSGSFLLRNTSNFSGDLQPGQLLTIQGTASSTAVTAATGFTNNSTLTIETTGGGVTQLAITSGTLTNQAAGIINFDGSASVRRFQGDLDNLGTVNVNGDTDFNRNGDTFTNMNAFNVAAGATLSMQIGNQTFNQDAGTLDIQGTFNPSSATFNFNGGDVTGNSMVLTNSTLNIAPTAGSGSFLLRNTSNFSGDLQPGQLLTIQGTASSTAVTAATGFTNNSTLTIETTGGGSSLLTLSGGVLTNQSGGTLTFGGTGTGIRELRGGLDNRGEIEVDVDARIGATGQTHLNSGEFNLSATAMIVGDSFTNEPGGVIQGNGELNVVATTFLNSGDIAPGDSAGTLTITGDAPFDATGSLSIELNGLAAGSEHDQLIVTGMASLSGTLNLALLGFTPAAGNTFTILTAGTRTGTFDSVNGNPGGGLFYDVQYLADQVVVELVSALPGDFDFDGDIDGYDFIIWQRGDSPNPLSPSDLAAWHASYGTSLVVASTAVPEPSTWIVLLMGTSTLQLRRKIVCPSLNKQTSRRQACLRDSSRTAWRSG</sequence>
<evidence type="ECO:0000313" key="2">
    <source>
        <dbReference type="EMBL" id="QEG37245.1"/>
    </source>
</evidence>
<feature type="signal peptide" evidence="1">
    <location>
        <begin position="1"/>
        <end position="32"/>
    </location>
</feature>
<gene>
    <name evidence="2" type="ORF">Pr1d_45860</name>
</gene>
<dbReference type="EMBL" id="CP042913">
    <property type="protein sequence ID" value="QEG37245.1"/>
    <property type="molecule type" value="Genomic_DNA"/>
</dbReference>
<proteinExistence type="predicted"/>
<dbReference type="InterPro" id="IPR013424">
    <property type="entry name" value="Ice-binding_C"/>
</dbReference>
<dbReference type="RefSeq" id="WP_148075504.1">
    <property type="nucleotide sequence ID" value="NZ_CP042913.1"/>
</dbReference>
<protein>
    <recommendedName>
        <fullName evidence="4">Autotransporter-associated beta strand repeat protein</fullName>
    </recommendedName>
</protein>
<dbReference type="KEGG" id="bgok:Pr1d_45860"/>
<feature type="chain" id="PRO_5023130743" description="Autotransporter-associated beta strand repeat protein" evidence="1">
    <location>
        <begin position="33"/>
        <end position="1402"/>
    </location>
</feature>